<name>A0A392VBB8_9FABA</name>
<evidence type="ECO:0000313" key="1">
    <source>
        <dbReference type="EMBL" id="MCI84155.1"/>
    </source>
</evidence>
<comment type="caution">
    <text evidence="1">The sequence shown here is derived from an EMBL/GenBank/DDBJ whole genome shotgun (WGS) entry which is preliminary data.</text>
</comment>
<reference evidence="1 2" key="1">
    <citation type="journal article" date="2018" name="Front. Plant Sci.">
        <title>Red Clover (Trifolium pratense) and Zigzag Clover (T. medium) - A Picture of Genomic Similarities and Differences.</title>
        <authorList>
            <person name="Dluhosova J."/>
            <person name="Istvanek J."/>
            <person name="Nedelnik J."/>
            <person name="Repkova J."/>
        </authorList>
    </citation>
    <scope>NUCLEOTIDE SEQUENCE [LARGE SCALE GENOMIC DNA]</scope>
    <source>
        <strain evidence="2">cv. 10/8</strain>
        <tissue evidence="1">Leaf</tissue>
    </source>
</reference>
<dbReference type="EMBL" id="LXQA011083877">
    <property type="protein sequence ID" value="MCI84155.1"/>
    <property type="molecule type" value="Genomic_DNA"/>
</dbReference>
<organism evidence="1 2">
    <name type="scientific">Trifolium medium</name>
    <dbReference type="NCBI Taxonomy" id="97028"/>
    <lineage>
        <taxon>Eukaryota</taxon>
        <taxon>Viridiplantae</taxon>
        <taxon>Streptophyta</taxon>
        <taxon>Embryophyta</taxon>
        <taxon>Tracheophyta</taxon>
        <taxon>Spermatophyta</taxon>
        <taxon>Magnoliopsida</taxon>
        <taxon>eudicotyledons</taxon>
        <taxon>Gunneridae</taxon>
        <taxon>Pentapetalae</taxon>
        <taxon>rosids</taxon>
        <taxon>fabids</taxon>
        <taxon>Fabales</taxon>
        <taxon>Fabaceae</taxon>
        <taxon>Papilionoideae</taxon>
        <taxon>50 kb inversion clade</taxon>
        <taxon>NPAAA clade</taxon>
        <taxon>Hologalegina</taxon>
        <taxon>IRL clade</taxon>
        <taxon>Trifolieae</taxon>
        <taxon>Trifolium</taxon>
    </lineage>
</organism>
<keyword evidence="2" id="KW-1185">Reference proteome</keyword>
<feature type="non-terminal residue" evidence="1">
    <location>
        <position position="35"/>
    </location>
</feature>
<accession>A0A392VBB8</accession>
<protein>
    <submittedName>
        <fullName evidence="1">Uncharacterized protein</fullName>
    </submittedName>
</protein>
<dbReference type="Proteomes" id="UP000265520">
    <property type="component" value="Unassembled WGS sequence"/>
</dbReference>
<sequence length="35" mass="3498">MESVTRMFAVAAAVVTVVSVVIGGGDGKVSISWSS</sequence>
<evidence type="ECO:0000313" key="2">
    <source>
        <dbReference type="Proteomes" id="UP000265520"/>
    </source>
</evidence>
<proteinExistence type="predicted"/>
<dbReference type="AlphaFoldDB" id="A0A392VBB8"/>